<proteinExistence type="predicted"/>
<accession>A0A8S5P1K4</accession>
<sequence length="134" mass="15502">MGKYVARRRAKIKGLSGPVNIPWGAVLLEQDGLLFWNGAAVCGITSQNAYDYFSRDDDGQGRARGQLVADIKARLERRDKNYQARWDKVWADPLCQRYRRPEHADWWVWSYDFFNAPLDDLKHIADLVGTRTSK</sequence>
<dbReference type="EMBL" id="BK015315">
    <property type="protein sequence ID" value="DAE00982.1"/>
    <property type="molecule type" value="Genomic_DNA"/>
</dbReference>
<reference evidence="1" key="1">
    <citation type="journal article" date="2021" name="Proc. Natl. Acad. Sci. U.S.A.">
        <title>A Catalog of Tens of Thousands of Viruses from Human Metagenomes Reveals Hidden Associations with Chronic Diseases.</title>
        <authorList>
            <person name="Tisza M.J."/>
            <person name="Buck C.B."/>
        </authorList>
    </citation>
    <scope>NUCLEOTIDE SEQUENCE</scope>
    <source>
        <strain evidence="1">CtNwR4</strain>
    </source>
</reference>
<protein>
    <recommendedName>
        <fullName evidence="2">Isoaspartyl peptidase</fullName>
    </recommendedName>
</protein>
<organism evidence="1">
    <name type="scientific">Siphoviridae sp. ctNwR4</name>
    <dbReference type="NCBI Taxonomy" id="2825474"/>
    <lineage>
        <taxon>Viruses</taxon>
        <taxon>Duplodnaviria</taxon>
        <taxon>Heunggongvirae</taxon>
        <taxon>Uroviricota</taxon>
        <taxon>Caudoviricetes</taxon>
    </lineage>
</organism>
<evidence type="ECO:0000313" key="1">
    <source>
        <dbReference type="EMBL" id="DAE00982.1"/>
    </source>
</evidence>
<name>A0A8S5P1K4_9CAUD</name>
<evidence type="ECO:0008006" key="2">
    <source>
        <dbReference type="Google" id="ProtNLM"/>
    </source>
</evidence>